<dbReference type="InterPro" id="IPR007833">
    <property type="entry name" value="Capsule_polysaccharide_synth"/>
</dbReference>
<proteinExistence type="predicted"/>
<dbReference type="Pfam" id="PF05159">
    <property type="entry name" value="Capsule_synth"/>
    <property type="match status" value="2"/>
</dbReference>
<comment type="caution">
    <text evidence="1">The sequence shown here is derived from an EMBL/GenBank/DDBJ whole genome shotgun (WGS) entry which is preliminary data.</text>
</comment>
<organism evidence="1 2">
    <name type="scientific">Ramlibacter cellulosilyticus</name>
    <dbReference type="NCBI Taxonomy" id="2764187"/>
    <lineage>
        <taxon>Bacteria</taxon>
        <taxon>Pseudomonadati</taxon>
        <taxon>Pseudomonadota</taxon>
        <taxon>Betaproteobacteria</taxon>
        <taxon>Burkholderiales</taxon>
        <taxon>Comamonadaceae</taxon>
        <taxon>Ramlibacter</taxon>
    </lineage>
</organism>
<dbReference type="GO" id="GO:0016740">
    <property type="term" value="F:transferase activity"/>
    <property type="evidence" value="ECO:0007669"/>
    <property type="project" value="UniProtKB-KW"/>
</dbReference>
<dbReference type="Proteomes" id="UP000608513">
    <property type="component" value="Unassembled WGS sequence"/>
</dbReference>
<dbReference type="GO" id="GO:0015774">
    <property type="term" value="P:polysaccharide transport"/>
    <property type="evidence" value="ECO:0007669"/>
    <property type="project" value="InterPro"/>
</dbReference>
<reference evidence="1" key="1">
    <citation type="submission" date="2020-08" db="EMBL/GenBank/DDBJ databases">
        <title>Ramlibacter sp. USB13 16S ribosomal RNA gene genome sequencing and assembly.</title>
        <authorList>
            <person name="Kang M."/>
        </authorList>
    </citation>
    <scope>NUCLEOTIDE SEQUENCE</scope>
    <source>
        <strain evidence="1">USB13</strain>
    </source>
</reference>
<gene>
    <name evidence="1" type="ORF">H8N03_21930</name>
</gene>
<accession>A0A923MV66</accession>
<keyword evidence="1" id="KW-0808">Transferase</keyword>
<dbReference type="RefSeq" id="WP_187078362.1">
    <property type="nucleotide sequence ID" value="NZ_JACORT010000011.1"/>
</dbReference>
<name>A0A923MV66_9BURK</name>
<dbReference type="EMBL" id="JACORT010000011">
    <property type="protein sequence ID" value="MBC5785616.1"/>
    <property type="molecule type" value="Genomic_DNA"/>
</dbReference>
<dbReference type="GO" id="GO:0000271">
    <property type="term" value="P:polysaccharide biosynthetic process"/>
    <property type="evidence" value="ECO:0007669"/>
    <property type="project" value="InterPro"/>
</dbReference>
<evidence type="ECO:0000313" key="2">
    <source>
        <dbReference type="Proteomes" id="UP000608513"/>
    </source>
</evidence>
<evidence type="ECO:0000313" key="1">
    <source>
        <dbReference type="EMBL" id="MBC5785616.1"/>
    </source>
</evidence>
<dbReference type="CDD" id="cd16439">
    <property type="entry name" value="beta_Kdo_transferase_KpsC_2"/>
    <property type="match status" value="1"/>
</dbReference>
<protein>
    <submittedName>
        <fullName evidence="1">Beta-3-deoxy-D-manno-oct-2-ulosonic acid transferase</fullName>
    </submittedName>
</protein>
<dbReference type="AlphaFoldDB" id="A0A923MV66"/>
<sequence>MSVAMFTPGPLAALGFSLRKRPLLRQFTGRDDIRFLASAARLPQEGTLLAWGSTVLADVPAGLRIVRVEDGFLRSVGLGADLTRPSSWVFDDTGIYYDATRPSALESLLQRGERSPAERARARALREAVVAAGLTKYNLPERRWHRPRGDRRVVLACGQVESDASLRLGGTTVRSNLALVKAVRRACPDAWLVYKPHPDVVAGLRARGENEAQVARHCDEVVSEASVPALVEEVDEVHVMTSLLGFEALLRGKPVVCHGSPFYAGWGLAREVQQHPRRAGPLSLDSLVHAALVEYPVYWSREAGRRCSPEEAVQELLALRARRPAVAAWRRVLRPLLARA</sequence>
<keyword evidence="2" id="KW-1185">Reference proteome</keyword>